<evidence type="ECO:0000256" key="1">
    <source>
        <dbReference type="SAM" id="Phobius"/>
    </source>
</evidence>
<feature type="transmembrane region" description="Helical" evidence="1">
    <location>
        <begin position="147"/>
        <end position="165"/>
    </location>
</feature>
<dbReference type="Proteomes" id="UP000674234">
    <property type="component" value="Unassembled WGS sequence"/>
</dbReference>
<feature type="transmembrane region" description="Helical" evidence="1">
    <location>
        <begin position="117"/>
        <end position="141"/>
    </location>
</feature>
<dbReference type="InterPro" id="IPR027417">
    <property type="entry name" value="P-loop_NTPase"/>
</dbReference>
<organism evidence="2 3">
    <name type="scientific">Microbispora oryzae</name>
    <dbReference type="NCBI Taxonomy" id="2806554"/>
    <lineage>
        <taxon>Bacteria</taxon>
        <taxon>Bacillati</taxon>
        <taxon>Actinomycetota</taxon>
        <taxon>Actinomycetes</taxon>
        <taxon>Streptosporangiales</taxon>
        <taxon>Streptosporangiaceae</taxon>
        <taxon>Microbispora</taxon>
    </lineage>
</organism>
<keyword evidence="1" id="KW-0472">Membrane</keyword>
<evidence type="ECO:0000313" key="2">
    <source>
        <dbReference type="EMBL" id="MBP2705399.1"/>
    </source>
</evidence>
<comment type="caution">
    <text evidence="2">The sequence shown here is derived from an EMBL/GenBank/DDBJ whole genome shotgun (WGS) entry which is preliminary data.</text>
</comment>
<evidence type="ECO:0000313" key="3">
    <source>
        <dbReference type="Proteomes" id="UP000674234"/>
    </source>
</evidence>
<protein>
    <recommendedName>
        <fullName evidence="4">KAP NTPase domain-containing protein</fullName>
    </recommendedName>
</protein>
<sequence length="799" mass="90324">MVRYFELGFVQHDEVVRRLMRSRALSRATATSTYANYAAIRNAHAEVDATADKLMQDGVVNRRTLPALMALIATPVLLITEIFRPAGLAAFLSLAAGGGILFMAGKRAYSARQSHQLGDYFFSLFVLLAGGLVILAPYLIYDVDWRPYRIAFVALLAVSAGFLLQTPATMEEFLRAITIPSVWLDQLKLSGNEHKARDRWLDEVAESIIIRHIEHIIHSLIGLDYQKYLVEEDSEGLRKLRDPTLTVSTKSLQRIKRTLSRVDSGSIAIAGPRGAGKSTLLRLMCESSKDDLAVQMSAPAEYLPREFLAELFQRFCLAYLEQQDYSPGPSLIPNLATKKRAFRIIRDTTSATIRSILAPALVVFVIWSLVQDWGSVVTSTLATSSEWYRSLFEVAQKYWRDYPLPTRALVLLIALWVRPRRHKWRSLRWHPEPRLVVQAREHLFRLQVDRTVSWGFNAGVSGLFGGSGTLNRGTSLKHLPWSLPELVGALRHFMEDVGREQKSAGGRVIVAIDEIDRIGSTEKAERFISEIKAVFDVDNCFFLVSVAEDVGSIFGQRALTGKSVFENAFDDIFMVEPLDLKESRILLQQRVPGCQDPFVHLVHSLSGGLPRELLRTTSRLVEMNEELRVLHKRAPRLETLVITLVRDEMVEAMKGARDHLSRTLYRSSFAYVFDLMRISMHRMQGEILPSLTESKNILEDLANLNDMHAIEPPQKEGESNKELREITDIIDRLAVFALYNLTIIEIFSDSHYDAAVAQARNGNTLTSFEELAAIRRELSVSPESSRVAMDRFRKKWSLL</sequence>
<feature type="transmembrane region" description="Helical" evidence="1">
    <location>
        <begin position="86"/>
        <end position="105"/>
    </location>
</feature>
<gene>
    <name evidence="2" type="ORF">JOL79_16410</name>
</gene>
<keyword evidence="3" id="KW-1185">Reference proteome</keyword>
<evidence type="ECO:0008006" key="4">
    <source>
        <dbReference type="Google" id="ProtNLM"/>
    </source>
</evidence>
<dbReference type="RefSeq" id="WP_210156691.1">
    <property type="nucleotide sequence ID" value="NZ_JAFCNB010000008.1"/>
</dbReference>
<dbReference type="EMBL" id="JAFCNB010000008">
    <property type="protein sequence ID" value="MBP2705399.1"/>
    <property type="molecule type" value="Genomic_DNA"/>
</dbReference>
<accession>A0A940WR18</accession>
<proteinExistence type="predicted"/>
<reference evidence="2" key="1">
    <citation type="submission" date="2021-02" db="EMBL/GenBank/DDBJ databases">
        <title>Draft genome sequence of Microbispora sp. RL4-1S isolated from rice leaves in Thailand.</title>
        <authorList>
            <person name="Muangham S."/>
            <person name="Duangmal K."/>
        </authorList>
    </citation>
    <scope>NUCLEOTIDE SEQUENCE</scope>
    <source>
        <strain evidence="2">RL4-1S</strain>
    </source>
</reference>
<keyword evidence="1" id="KW-0812">Transmembrane</keyword>
<name>A0A940WR18_9ACTN</name>
<dbReference type="SUPFAM" id="SSF52540">
    <property type="entry name" value="P-loop containing nucleoside triphosphate hydrolases"/>
    <property type="match status" value="1"/>
</dbReference>
<keyword evidence="1" id="KW-1133">Transmembrane helix</keyword>
<dbReference type="AlphaFoldDB" id="A0A940WR18"/>